<comment type="caution">
    <text evidence="3">The sequence shown here is derived from an EMBL/GenBank/DDBJ whole genome shotgun (WGS) entry which is preliminary data.</text>
</comment>
<dbReference type="OrthoDB" id="264795at2759"/>
<proteinExistence type="predicted"/>
<feature type="region of interest" description="Disordered" evidence="1">
    <location>
        <begin position="380"/>
        <end position="410"/>
    </location>
</feature>
<feature type="region of interest" description="Disordered" evidence="1">
    <location>
        <begin position="1"/>
        <end position="94"/>
    </location>
</feature>
<dbReference type="PANTHER" id="PTHR12436">
    <property type="entry name" value="80 KDA MCM3-ASSOCIATED PROTEIN"/>
    <property type="match status" value="1"/>
</dbReference>
<dbReference type="GO" id="GO:0070390">
    <property type="term" value="C:transcription export complex 2"/>
    <property type="evidence" value="ECO:0007669"/>
    <property type="project" value="TreeGrafter"/>
</dbReference>
<feature type="compositionally biased region" description="Basic and acidic residues" evidence="1">
    <location>
        <begin position="1289"/>
        <end position="1299"/>
    </location>
</feature>
<evidence type="ECO:0000313" key="3">
    <source>
        <dbReference type="EMBL" id="EJK44243.1"/>
    </source>
</evidence>
<keyword evidence="4" id="KW-1185">Reference proteome</keyword>
<feature type="domain" description="SAC3/GANP/THP3 conserved" evidence="2">
    <location>
        <begin position="411"/>
        <end position="551"/>
    </location>
</feature>
<organism evidence="3 4">
    <name type="scientific">Thalassiosira oceanica</name>
    <name type="common">Marine diatom</name>
    <dbReference type="NCBI Taxonomy" id="159749"/>
    <lineage>
        <taxon>Eukaryota</taxon>
        <taxon>Sar</taxon>
        <taxon>Stramenopiles</taxon>
        <taxon>Ochrophyta</taxon>
        <taxon>Bacillariophyta</taxon>
        <taxon>Coscinodiscophyceae</taxon>
        <taxon>Thalassiosirophycidae</taxon>
        <taxon>Thalassiosirales</taxon>
        <taxon>Thalassiosiraceae</taxon>
        <taxon>Thalassiosira</taxon>
    </lineage>
</organism>
<feature type="compositionally biased region" description="Acidic residues" evidence="1">
    <location>
        <begin position="135"/>
        <end position="148"/>
    </location>
</feature>
<feature type="domain" description="SAC3/GANP/THP3 conserved" evidence="2">
    <location>
        <begin position="165"/>
        <end position="343"/>
    </location>
</feature>
<feature type="compositionally biased region" description="Basic and acidic residues" evidence="1">
    <location>
        <begin position="1268"/>
        <end position="1279"/>
    </location>
</feature>
<feature type="region of interest" description="Disordered" evidence="1">
    <location>
        <begin position="344"/>
        <end position="364"/>
    </location>
</feature>
<feature type="region of interest" description="Disordered" evidence="1">
    <location>
        <begin position="627"/>
        <end position="669"/>
    </location>
</feature>
<feature type="region of interest" description="Disordered" evidence="1">
    <location>
        <begin position="118"/>
        <end position="150"/>
    </location>
</feature>
<dbReference type="EMBL" id="AGNL01049984">
    <property type="protein sequence ID" value="EJK44243.1"/>
    <property type="molecule type" value="Genomic_DNA"/>
</dbReference>
<protein>
    <recommendedName>
        <fullName evidence="2">SAC3/GANP/THP3 conserved domain-containing protein</fullName>
    </recommendedName>
</protein>
<sequence>MAGGGKDGPPSPDKDDGGGGDDQLAALRAKIQEKRKKLQMLKQGDGQQGQQQAQRSPKGRETRRDDATPPARRGGQDEGGSTTPPPRQQQLSNTDLAAKNALRFATNNTDQALRRLLPSDLKERSEAPQARGGDDGDDDDEDDADDDAERNLSRAKSLVGICPSMCPDEELLRREREGDVQLLEITDPGGIHPEGWTLRDTAVKRFRRSAADFKLDIPELVRPPSVLERTCGYLEEWVMERDRQGPDVRWSGQPTDVPPPLDVYQFIWDRTRMIRKDFILQNYVGGGGRCDARAVRCHERIARWHAMCEHNLAHIEEFVTHQSQQNVAELGQTMKTLNSFYDDPLGRSTAGDDGDDDGGRHGCASDVVMGKAPVDFDGTALSNSSGSDDVSGRIIGRRSGGGTAADPGRGTAEPEMRGLYILLTLNNEGGMEVLKYSGRLCVQKPAIFYSKPVQLALSVFQAKKDHNYARFFSLLRSPSTPYLYACVMFKYVESTRKEALSIMSKTYGAKHKTTGEPHFDSYPLANLVHLLCYEDEDEARAACEHYGLTVKGDQVMWRHSKFSEQRDPVKGHIIPLKPRKMTRTIETKAAGATRLSVCRGGVSGEGSTLAAPEEEELAARKALAETQRRERLEAERRERERLAREEAARKERERLEAERREREEQRRREEEARRAEAARLARQREEEARRQAEVKAARERAEKERLKREEEIRQAEVRRLAEEERIRKAREEEERRIEQVWQEKIAAARKILAWRLWKKRMGKFESKRKSRESLDKLDPTVTSYPLGLTSHPNGNVAPGTHLIPVSDSVEPSGRRDKLERLIYQLASDPRPPIDLAEVVARCIQRSEYGDSSEVADLMSSPVVEPYGTTFFKLAVILPVGTRDHSLVETMRMWVDSRLDIDRVRTCEFDCRSGRRRAQIVTVIGDEDPSGFRDCHAALFLLPSISSQTTRPFRFSKDAVQLLTTGVPRLVLVLDDSDYAEENTATQESLQDLAVDGKGVAIPLMSEFESTLQSCCQTLAETHTSSDTRSLTLHDDPRLIQVSLSSLVFLCLQCLVTNLDNKGYFGEIRSEELTFELCQDALLNMIASYERCSDGTQRIYSEWPPREFRGLNELPLEWTLPVDLVGEVNSIFGAMLQAETFSNFIEPYIEDQLPPDSKRHIFNLLDHCRLSQALAFVVSLCATGDLKLRCGEDETVLYLPALAAVQVVRDAAVYEPPPEPAMTTVDIPDYLSFGDKVENKVEKENDLDPPQLDASKRTTPPRVETKRRKTDDPVLKEERPKRARANTPKSESEEERKSKEFTSFLEALLGG</sequence>
<dbReference type="Proteomes" id="UP000266841">
    <property type="component" value="Unassembled WGS sequence"/>
</dbReference>
<dbReference type="GO" id="GO:0006406">
    <property type="term" value="P:mRNA export from nucleus"/>
    <property type="evidence" value="ECO:0007669"/>
    <property type="project" value="TreeGrafter"/>
</dbReference>
<dbReference type="InterPro" id="IPR045107">
    <property type="entry name" value="SAC3/GANP/THP3"/>
</dbReference>
<reference evidence="3 4" key="1">
    <citation type="journal article" date="2012" name="Genome Biol.">
        <title>Genome and low-iron response of an oceanic diatom adapted to chronic iron limitation.</title>
        <authorList>
            <person name="Lommer M."/>
            <person name="Specht M."/>
            <person name="Roy A.S."/>
            <person name="Kraemer L."/>
            <person name="Andreson R."/>
            <person name="Gutowska M.A."/>
            <person name="Wolf J."/>
            <person name="Bergner S.V."/>
            <person name="Schilhabel M.B."/>
            <person name="Klostermeier U.C."/>
            <person name="Beiko R.G."/>
            <person name="Rosenstiel P."/>
            <person name="Hippler M."/>
            <person name="Laroche J."/>
        </authorList>
    </citation>
    <scope>NUCLEOTIDE SEQUENCE [LARGE SCALE GENOMIC DNA]</scope>
    <source>
        <strain evidence="3 4">CCMP1005</strain>
    </source>
</reference>
<dbReference type="Gene3D" id="1.25.40.990">
    <property type="match status" value="1"/>
</dbReference>
<feature type="compositionally biased region" description="Basic and acidic residues" evidence="1">
    <location>
        <begin position="58"/>
        <end position="67"/>
    </location>
</feature>
<feature type="compositionally biased region" description="Low complexity" evidence="1">
    <location>
        <begin position="43"/>
        <end position="54"/>
    </location>
</feature>
<evidence type="ECO:0000256" key="1">
    <source>
        <dbReference type="SAM" id="MobiDB-lite"/>
    </source>
</evidence>
<dbReference type="Pfam" id="PF03399">
    <property type="entry name" value="SAC3_GANP"/>
    <property type="match status" value="2"/>
</dbReference>
<dbReference type="InterPro" id="IPR005062">
    <property type="entry name" value="SAC3/GANP/THP3_conserved"/>
</dbReference>
<evidence type="ECO:0000259" key="2">
    <source>
        <dbReference type="Pfam" id="PF03399"/>
    </source>
</evidence>
<dbReference type="GO" id="GO:0005737">
    <property type="term" value="C:cytoplasm"/>
    <property type="evidence" value="ECO:0007669"/>
    <property type="project" value="TreeGrafter"/>
</dbReference>
<dbReference type="OMA" id="THQSQQN"/>
<name>K0QYM9_THAOC</name>
<evidence type="ECO:0000313" key="4">
    <source>
        <dbReference type="Proteomes" id="UP000266841"/>
    </source>
</evidence>
<gene>
    <name evidence="3" type="ORF">THAOC_37234</name>
</gene>
<feature type="region of interest" description="Disordered" evidence="1">
    <location>
        <begin position="785"/>
        <end position="811"/>
    </location>
</feature>
<accession>K0QYM9</accession>
<dbReference type="PANTHER" id="PTHR12436:SF3">
    <property type="entry name" value="GERMINAL-CENTER ASSOCIATED NUCLEAR PROTEIN"/>
    <property type="match status" value="1"/>
</dbReference>
<feature type="region of interest" description="Disordered" evidence="1">
    <location>
        <begin position="1241"/>
        <end position="1310"/>
    </location>
</feature>
<dbReference type="eggNOG" id="KOG1860">
    <property type="taxonomic scope" value="Eukaryota"/>
</dbReference>